<sequence>MEGNECVFGAAQKAIIVVGYNTFCDASWLTVEGVSGGVAGGSGEEEVVGCEDHSQRPHDNLSFDNITDLKDSKVDFGSTAPGATLNSSYVKSVESAYSESTIAFHGDGQPVESF</sequence>
<evidence type="ECO:0000313" key="1">
    <source>
        <dbReference type="EMBL" id="KAK1290792.1"/>
    </source>
</evidence>
<dbReference type="AlphaFoldDB" id="A0AAV9CQ21"/>
<name>A0AAV9CQ21_ACOCL</name>
<evidence type="ECO:0000313" key="2">
    <source>
        <dbReference type="Proteomes" id="UP001180020"/>
    </source>
</evidence>
<gene>
    <name evidence="1" type="ORF">QJS10_CPB18g01788</name>
</gene>
<comment type="caution">
    <text evidence="1">The sequence shown here is derived from an EMBL/GenBank/DDBJ whole genome shotgun (WGS) entry which is preliminary data.</text>
</comment>
<reference evidence="1" key="2">
    <citation type="submission" date="2023-06" db="EMBL/GenBank/DDBJ databases">
        <authorList>
            <person name="Ma L."/>
            <person name="Liu K.-W."/>
            <person name="Li Z."/>
            <person name="Hsiao Y.-Y."/>
            <person name="Qi Y."/>
            <person name="Fu T."/>
            <person name="Tang G."/>
            <person name="Zhang D."/>
            <person name="Sun W.-H."/>
            <person name="Liu D.-K."/>
            <person name="Li Y."/>
            <person name="Chen G.-Z."/>
            <person name="Liu X.-D."/>
            <person name="Liao X.-Y."/>
            <person name="Jiang Y.-T."/>
            <person name="Yu X."/>
            <person name="Hao Y."/>
            <person name="Huang J."/>
            <person name="Zhao X.-W."/>
            <person name="Ke S."/>
            <person name="Chen Y.-Y."/>
            <person name="Wu W.-L."/>
            <person name="Hsu J.-L."/>
            <person name="Lin Y.-F."/>
            <person name="Huang M.-D."/>
            <person name="Li C.-Y."/>
            <person name="Huang L."/>
            <person name="Wang Z.-W."/>
            <person name="Zhao X."/>
            <person name="Zhong W.-Y."/>
            <person name="Peng D.-H."/>
            <person name="Ahmad S."/>
            <person name="Lan S."/>
            <person name="Zhang J.-S."/>
            <person name="Tsai W.-C."/>
            <person name="Van De Peer Y."/>
            <person name="Liu Z.-J."/>
        </authorList>
    </citation>
    <scope>NUCLEOTIDE SEQUENCE</scope>
    <source>
        <strain evidence="1">CP</strain>
        <tissue evidence="1">Leaves</tissue>
    </source>
</reference>
<dbReference type="EMBL" id="JAUJYO010000018">
    <property type="protein sequence ID" value="KAK1290792.1"/>
    <property type="molecule type" value="Genomic_DNA"/>
</dbReference>
<protein>
    <submittedName>
        <fullName evidence="1">Uncharacterized protein</fullName>
    </submittedName>
</protein>
<reference evidence="1" key="1">
    <citation type="journal article" date="2023" name="Nat. Commun.">
        <title>Diploid and tetraploid genomes of Acorus and the evolution of monocots.</title>
        <authorList>
            <person name="Ma L."/>
            <person name="Liu K.W."/>
            <person name="Li Z."/>
            <person name="Hsiao Y.Y."/>
            <person name="Qi Y."/>
            <person name="Fu T."/>
            <person name="Tang G.D."/>
            <person name="Zhang D."/>
            <person name="Sun W.H."/>
            <person name="Liu D.K."/>
            <person name="Li Y."/>
            <person name="Chen G.Z."/>
            <person name="Liu X.D."/>
            <person name="Liao X.Y."/>
            <person name="Jiang Y.T."/>
            <person name="Yu X."/>
            <person name="Hao Y."/>
            <person name="Huang J."/>
            <person name="Zhao X.W."/>
            <person name="Ke S."/>
            <person name="Chen Y.Y."/>
            <person name="Wu W.L."/>
            <person name="Hsu J.L."/>
            <person name="Lin Y.F."/>
            <person name="Huang M.D."/>
            <person name="Li C.Y."/>
            <person name="Huang L."/>
            <person name="Wang Z.W."/>
            <person name="Zhao X."/>
            <person name="Zhong W.Y."/>
            <person name="Peng D.H."/>
            <person name="Ahmad S."/>
            <person name="Lan S."/>
            <person name="Zhang J.S."/>
            <person name="Tsai W.C."/>
            <person name="Van de Peer Y."/>
            <person name="Liu Z.J."/>
        </authorList>
    </citation>
    <scope>NUCLEOTIDE SEQUENCE</scope>
    <source>
        <strain evidence="1">CP</strain>
    </source>
</reference>
<keyword evidence="2" id="KW-1185">Reference proteome</keyword>
<accession>A0AAV9CQ21</accession>
<organism evidence="1 2">
    <name type="scientific">Acorus calamus</name>
    <name type="common">Sweet flag</name>
    <dbReference type="NCBI Taxonomy" id="4465"/>
    <lineage>
        <taxon>Eukaryota</taxon>
        <taxon>Viridiplantae</taxon>
        <taxon>Streptophyta</taxon>
        <taxon>Embryophyta</taxon>
        <taxon>Tracheophyta</taxon>
        <taxon>Spermatophyta</taxon>
        <taxon>Magnoliopsida</taxon>
        <taxon>Liliopsida</taxon>
        <taxon>Acoraceae</taxon>
        <taxon>Acorus</taxon>
    </lineage>
</organism>
<proteinExistence type="predicted"/>
<dbReference type="Proteomes" id="UP001180020">
    <property type="component" value="Unassembled WGS sequence"/>
</dbReference>